<dbReference type="EMBL" id="DS995754">
    <property type="protein sequence ID" value="EGE06980.1"/>
    <property type="molecule type" value="Genomic_DNA"/>
</dbReference>
<evidence type="ECO:0000313" key="3">
    <source>
        <dbReference type="Proteomes" id="UP000009169"/>
    </source>
</evidence>
<sequence length="295" mass="32186">MACPGPRTSDMTEQSNDSAVRLCSNRMMLNDADDEEDDHLLRCRCPSPISSCDPPGIIVIVSSSSSSSSSQETKMKLLGSRSSCRFRVCLRLGSSEEEEQQQQQQTARDSRCDDTMPSRYQIRPCSCLAAGRPTLRKRCPSQTNAQQHLQAAGQTGILTPQSKPKSVPAHPGLRGPLFHPPKSNVADHHWFTSYRYSRPQTPTNPALLVDGPNRPADLLPLMGTCSIPSIYGVPGCEGWQAGARKTSRNQWPDTPFRSRRVGVGVGVKGCSSVQGSSLKYKRGRCPSTSSFPPVL</sequence>
<feature type="compositionally biased region" description="Polar residues" evidence="1">
    <location>
        <begin position="143"/>
        <end position="164"/>
    </location>
</feature>
<feature type="region of interest" description="Disordered" evidence="1">
    <location>
        <begin position="95"/>
        <end position="115"/>
    </location>
</feature>
<name>F2PYN7_TRIEC</name>
<keyword evidence="3" id="KW-1185">Reference proteome</keyword>
<organism evidence="2 3">
    <name type="scientific">Trichophyton equinum (strain ATCC MYA-4606 / CBS 127.97)</name>
    <name type="common">Horse ringworm fungus</name>
    <dbReference type="NCBI Taxonomy" id="559882"/>
    <lineage>
        <taxon>Eukaryota</taxon>
        <taxon>Fungi</taxon>
        <taxon>Dikarya</taxon>
        <taxon>Ascomycota</taxon>
        <taxon>Pezizomycotina</taxon>
        <taxon>Eurotiomycetes</taxon>
        <taxon>Eurotiomycetidae</taxon>
        <taxon>Onygenales</taxon>
        <taxon>Arthrodermataceae</taxon>
        <taxon>Trichophyton</taxon>
    </lineage>
</organism>
<dbReference type="AlphaFoldDB" id="F2PYN7"/>
<reference evidence="3" key="1">
    <citation type="journal article" date="2012" name="MBio">
        <title>Comparative genome analysis of Trichophyton rubrum and related dermatophytes reveals candidate genes involved in infection.</title>
        <authorList>
            <person name="Martinez D.A."/>
            <person name="Oliver B.G."/>
            <person name="Graeser Y."/>
            <person name="Goldberg J.M."/>
            <person name="Li W."/>
            <person name="Martinez-Rossi N.M."/>
            <person name="Monod M."/>
            <person name="Shelest E."/>
            <person name="Barton R.C."/>
            <person name="Birch E."/>
            <person name="Brakhage A.A."/>
            <person name="Chen Z."/>
            <person name="Gurr S.J."/>
            <person name="Heiman D."/>
            <person name="Heitman J."/>
            <person name="Kosti I."/>
            <person name="Rossi A."/>
            <person name="Saif S."/>
            <person name="Samalova M."/>
            <person name="Saunders C.W."/>
            <person name="Shea T."/>
            <person name="Summerbell R.C."/>
            <person name="Xu J."/>
            <person name="Young S."/>
            <person name="Zeng Q."/>
            <person name="Birren B.W."/>
            <person name="Cuomo C.A."/>
            <person name="White T.C."/>
        </authorList>
    </citation>
    <scope>NUCLEOTIDE SEQUENCE [LARGE SCALE GENOMIC DNA]</scope>
    <source>
        <strain evidence="3">ATCC MYA-4606 / CBS 127.97</strain>
    </source>
</reference>
<protein>
    <submittedName>
        <fullName evidence="2">Uncharacterized protein</fullName>
    </submittedName>
</protein>
<dbReference type="VEuPathDB" id="FungiDB:TEQG_05815"/>
<dbReference type="Proteomes" id="UP000009169">
    <property type="component" value="Unassembled WGS sequence"/>
</dbReference>
<gene>
    <name evidence="2" type="ORF">TEQG_05815</name>
</gene>
<dbReference type="HOGENOM" id="CLU_943949_0_0_1"/>
<proteinExistence type="predicted"/>
<accession>F2PYN7</accession>
<evidence type="ECO:0000313" key="2">
    <source>
        <dbReference type="EMBL" id="EGE06980.1"/>
    </source>
</evidence>
<feature type="region of interest" description="Disordered" evidence="1">
    <location>
        <begin position="143"/>
        <end position="169"/>
    </location>
</feature>
<evidence type="ECO:0000256" key="1">
    <source>
        <dbReference type="SAM" id="MobiDB-lite"/>
    </source>
</evidence>